<reference evidence="1" key="1">
    <citation type="submission" date="2023-10" db="EMBL/GenBank/DDBJ databases">
        <title>Genome assembly of Pristionchus species.</title>
        <authorList>
            <person name="Yoshida K."/>
            <person name="Sommer R.J."/>
        </authorList>
    </citation>
    <scope>NUCLEOTIDE SEQUENCE</scope>
    <source>
        <strain evidence="1">RS5133</strain>
    </source>
</reference>
<dbReference type="EMBL" id="BTSY01000004">
    <property type="protein sequence ID" value="GMT23782.1"/>
    <property type="molecule type" value="Genomic_DNA"/>
</dbReference>
<gene>
    <name evidence="1" type="ORF">PFISCL1PPCAC_15079</name>
</gene>
<dbReference type="Proteomes" id="UP001432322">
    <property type="component" value="Unassembled WGS sequence"/>
</dbReference>
<evidence type="ECO:0000313" key="2">
    <source>
        <dbReference type="Proteomes" id="UP001432322"/>
    </source>
</evidence>
<comment type="caution">
    <text evidence="1">The sequence shown here is derived from an EMBL/GenBank/DDBJ whole genome shotgun (WGS) entry which is preliminary data.</text>
</comment>
<keyword evidence="2" id="KW-1185">Reference proteome</keyword>
<organism evidence="1 2">
    <name type="scientific">Pristionchus fissidentatus</name>
    <dbReference type="NCBI Taxonomy" id="1538716"/>
    <lineage>
        <taxon>Eukaryota</taxon>
        <taxon>Metazoa</taxon>
        <taxon>Ecdysozoa</taxon>
        <taxon>Nematoda</taxon>
        <taxon>Chromadorea</taxon>
        <taxon>Rhabditida</taxon>
        <taxon>Rhabditina</taxon>
        <taxon>Diplogasteromorpha</taxon>
        <taxon>Diplogasteroidea</taxon>
        <taxon>Neodiplogasteridae</taxon>
        <taxon>Pristionchus</taxon>
    </lineage>
</organism>
<dbReference type="AlphaFoldDB" id="A0AAV5VVX8"/>
<sequence>MRHRHGELGDLLKKDQLHMNDGGWNYFTRIFFIVMSQTRKFSAICCFAPREEPIETRYDWAVEIYRNLIISNDAIDDLTYKWMKGNKPQDLPVNDEEISRFGNYLLLKTRAFTPPAM</sequence>
<proteinExistence type="predicted"/>
<protein>
    <submittedName>
        <fullName evidence="1">Uncharacterized protein</fullName>
    </submittedName>
</protein>
<accession>A0AAV5VVX8</accession>
<evidence type="ECO:0000313" key="1">
    <source>
        <dbReference type="EMBL" id="GMT23782.1"/>
    </source>
</evidence>
<name>A0AAV5VVX8_9BILA</name>